<dbReference type="SUPFAM" id="SSF48613">
    <property type="entry name" value="Heme oxygenase-like"/>
    <property type="match status" value="1"/>
</dbReference>
<dbReference type="Pfam" id="PF03070">
    <property type="entry name" value="TENA_THI-4"/>
    <property type="match status" value="1"/>
</dbReference>
<proteinExistence type="predicted"/>
<sequence>MALLQESSKQVEEINSMSTSNQVEESSKEVEESSESDEITISERCWANCKNEALYFGYSPLFVHLAAGSLDDKEFYQYVANHEHLLNSFLEVYKLAADQCEDDSDKAVFLGWCNNVEQELERHNSFVEQKLGLNPTKETTLHPATAKYKEFLLATASGNVQDSEIPLHQSKIPAYTLGAMTPSLRIYAFLSKAMQKLVSPYVNSHPYSRWLKEYSYENFETPYLHSEDVLDELCDSLTDKEAEVVERLYCRAMRFEMDFFYSWQSEQTLIIPIYTKLDPKEERLMLFSDFDFTCTSVASLEILANIEILTAQKPDHQLLGEDRDGNSQVTSKDLRKTWELLSQQYTSENDNFIEKIMLGEKAVSFDYEGLYSAFVKLSSPEEQAVSRIFDSGVLKGISVEDIKQAGKCMILHNGCMNFFEKVKNLDVSVNVMSCWSGDLTRSALLGGLDMLKVDGNEFSYADGIFTGVVTRQAHQSVTAKLKYFEDMVQEYASEHGVGARTVYVGDSVSDLLCLLTADIGIVIGSNKSLMKVGKHFGITFTPLFAGVVKEQKKRFETGNPIVWKGSLSGTLYTFTSWIEIHAFILGPDLVNEELP</sequence>
<dbReference type="AlphaFoldDB" id="A0AAD4SMT4"/>
<dbReference type="PANTHER" id="PTHR43198">
    <property type="entry name" value="BIFUNCTIONAL TH2 PROTEIN"/>
    <property type="match status" value="1"/>
</dbReference>
<evidence type="ECO:0000256" key="1">
    <source>
        <dbReference type="SAM" id="MobiDB-lite"/>
    </source>
</evidence>
<name>A0AAD4SMT4_9MAGN</name>
<reference evidence="3" key="1">
    <citation type="submission" date="2022-04" db="EMBL/GenBank/DDBJ databases">
        <title>A functionally conserved STORR gene fusion in Papaver species that diverged 16.8 million years ago.</title>
        <authorList>
            <person name="Catania T."/>
        </authorList>
    </citation>
    <scope>NUCLEOTIDE SEQUENCE</scope>
    <source>
        <strain evidence="3">S-188037</strain>
    </source>
</reference>
<dbReference type="GO" id="GO:0006772">
    <property type="term" value="P:thiamine metabolic process"/>
    <property type="evidence" value="ECO:0007669"/>
    <property type="project" value="UniProtKB-ARBA"/>
</dbReference>
<dbReference type="Proteomes" id="UP001202328">
    <property type="component" value="Unassembled WGS sequence"/>
</dbReference>
<evidence type="ECO:0000313" key="3">
    <source>
        <dbReference type="EMBL" id="KAI3913718.1"/>
    </source>
</evidence>
<dbReference type="CDD" id="cd19368">
    <property type="entry name" value="TenA_C_AtTH2-like"/>
    <property type="match status" value="1"/>
</dbReference>
<protein>
    <recommendedName>
        <fullName evidence="2">Thiaminase-2/PQQC domain-containing protein</fullName>
    </recommendedName>
</protein>
<feature type="region of interest" description="Disordered" evidence="1">
    <location>
        <begin position="1"/>
        <end position="35"/>
    </location>
</feature>
<dbReference type="Gene3D" id="1.20.910.10">
    <property type="entry name" value="Heme oxygenase-like"/>
    <property type="match status" value="1"/>
</dbReference>
<feature type="compositionally biased region" description="Polar residues" evidence="1">
    <location>
        <begin position="1"/>
        <end position="23"/>
    </location>
</feature>
<evidence type="ECO:0000259" key="2">
    <source>
        <dbReference type="Pfam" id="PF03070"/>
    </source>
</evidence>
<accession>A0AAD4SMT4</accession>
<dbReference type="PANTHER" id="PTHR43198:SF2">
    <property type="entry name" value="SI:CH1073-67J19.1-RELATED"/>
    <property type="match status" value="1"/>
</dbReference>
<dbReference type="Gene3D" id="3.40.50.1000">
    <property type="entry name" value="HAD superfamily/HAD-like"/>
    <property type="match status" value="1"/>
</dbReference>
<dbReference type="InterPro" id="IPR016084">
    <property type="entry name" value="Haem_Oase-like_multi-hlx"/>
</dbReference>
<comment type="caution">
    <text evidence="3">The sequence shown here is derived from an EMBL/GenBank/DDBJ whole genome shotgun (WGS) entry which is preliminary data.</text>
</comment>
<gene>
    <name evidence="3" type="ORF">MKW98_011779</name>
</gene>
<organism evidence="3 4">
    <name type="scientific">Papaver atlanticum</name>
    <dbReference type="NCBI Taxonomy" id="357466"/>
    <lineage>
        <taxon>Eukaryota</taxon>
        <taxon>Viridiplantae</taxon>
        <taxon>Streptophyta</taxon>
        <taxon>Embryophyta</taxon>
        <taxon>Tracheophyta</taxon>
        <taxon>Spermatophyta</taxon>
        <taxon>Magnoliopsida</taxon>
        <taxon>Ranunculales</taxon>
        <taxon>Papaveraceae</taxon>
        <taxon>Papaveroideae</taxon>
        <taxon>Papaver</taxon>
    </lineage>
</organism>
<dbReference type="InterPro" id="IPR004305">
    <property type="entry name" value="Thiaminase-2/PQQC"/>
</dbReference>
<feature type="domain" description="Thiaminase-2/PQQC" evidence="2">
    <location>
        <begin position="60"/>
        <end position="260"/>
    </location>
</feature>
<dbReference type="GO" id="GO:0005829">
    <property type="term" value="C:cytosol"/>
    <property type="evidence" value="ECO:0007669"/>
    <property type="project" value="TreeGrafter"/>
</dbReference>
<dbReference type="InterPro" id="IPR036412">
    <property type="entry name" value="HAD-like_sf"/>
</dbReference>
<keyword evidence="4" id="KW-1185">Reference proteome</keyword>
<dbReference type="EMBL" id="JAJJMB010009441">
    <property type="protein sequence ID" value="KAI3913718.1"/>
    <property type="molecule type" value="Genomic_DNA"/>
</dbReference>
<dbReference type="InterPro" id="IPR050967">
    <property type="entry name" value="Thiamine_Salvage_TenA"/>
</dbReference>
<dbReference type="InterPro" id="IPR023214">
    <property type="entry name" value="HAD_sf"/>
</dbReference>
<dbReference type="SUPFAM" id="SSF56784">
    <property type="entry name" value="HAD-like"/>
    <property type="match status" value="1"/>
</dbReference>
<evidence type="ECO:0000313" key="4">
    <source>
        <dbReference type="Proteomes" id="UP001202328"/>
    </source>
</evidence>